<evidence type="ECO:0000256" key="9">
    <source>
        <dbReference type="ARBA" id="ARBA00023157"/>
    </source>
</evidence>
<dbReference type="InterPro" id="IPR012999">
    <property type="entry name" value="Pyr_OxRdtase_I_AS"/>
</dbReference>
<name>A0A9N8DQC2_9STRA</name>
<comment type="caution">
    <text evidence="14">The sequence shown here is derived from an EMBL/GenBank/DDBJ whole genome shotgun (WGS) entry which is preliminary data.</text>
</comment>
<dbReference type="SUPFAM" id="SSF55424">
    <property type="entry name" value="FAD/NAD-linked reductases, dimerisation (C-terminal) domain"/>
    <property type="match status" value="1"/>
</dbReference>
<evidence type="ECO:0000313" key="15">
    <source>
        <dbReference type="Proteomes" id="UP001153069"/>
    </source>
</evidence>
<accession>A0A9N8DQC2</accession>
<evidence type="ECO:0000256" key="8">
    <source>
        <dbReference type="ARBA" id="ARBA00023002"/>
    </source>
</evidence>
<keyword evidence="6" id="KW-0521">NADP</keyword>
<evidence type="ECO:0000256" key="2">
    <source>
        <dbReference type="ARBA" id="ARBA00007532"/>
    </source>
</evidence>
<gene>
    <name evidence="14" type="ORF">SEMRO_209_G087280.1</name>
</gene>
<dbReference type="GO" id="GO:0034599">
    <property type="term" value="P:cellular response to oxidative stress"/>
    <property type="evidence" value="ECO:0007669"/>
    <property type="project" value="TreeGrafter"/>
</dbReference>
<keyword evidence="8 11" id="KW-0560">Oxidoreductase</keyword>
<feature type="domain" description="Pyridine nucleotide-disulphide oxidoreductase dimerisation" evidence="12">
    <location>
        <begin position="496"/>
        <end position="606"/>
    </location>
</feature>
<dbReference type="NCBIfam" id="TIGR01438">
    <property type="entry name" value="TGR"/>
    <property type="match status" value="1"/>
</dbReference>
<evidence type="ECO:0000256" key="4">
    <source>
        <dbReference type="ARBA" id="ARBA00022630"/>
    </source>
</evidence>
<dbReference type="PROSITE" id="PS00076">
    <property type="entry name" value="PYRIDINE_REDOX_1"/>
    <property type="match status" value="1"/>
</dbReference>
<keyword evidence="4 11" id="KW-0285">Flavoprotein</keyword>
<dbReference type="GO" id="GO:0006749">
    <property type="term" value="P:glutathione metabolic process"/>
    <property type="evidence" value="ECO:0007669"/>
    <property type="project" value="TreeGrafter"/>
</dbReference>
<evidence type="ECO:0000259" key="13">
    <source>
        <dbReference type="Pfam" id="PF07992"/>
    </source>
</evidence>
<dbReference type="GO" id="GO:0045454">
    <property type="term" value="P:cell redox homeostasis"/>
    <property type="evidence" value="ECO:0007669"/>
    <property type="project" value="InterPro"/>
</dbReference>
<comment type="similarity">
    <text evidence="2 11">Belongs to the class-I pyridine nucleotide-disulfide oxidoreductase family.</text>
</comment>
<feature type="domain" description="FAD/NAD(P)-binding" evidence="13">
    <location>
        <begin position="135"/>
        <end position="474"/>
    </location>
</feature>
<evidence type="ECO:0000256" key="10">
    <source>
        <dbReference type="ARBA" id="ARBA00023284"/>
    </source>
</evidence>
<dbReference type="GO" id="GO:0004791">
    <property type="term" value="F:thioredoxin-disulfide reductase (NADPH) activity"/>
    <property type="evidence" value="ECO:0007669"/>
    <property type="project" value="UniProtKB-EC"/>
</dbReference>
<dbReference type="PANTHER" id="PTHR42737">
    <property type="entry name" value="GLUTATHIONE REDUCTASE"/>
    <property type="match status" value="1"/>
</dbReference>
<dbReference type="EMBL" id="CAICTM010000208">
    <property type="protein sequence ID" value="CAB9504796.1"/>
    <property type="molecule type" value="Genomic_DNA"/>
</dbReference>
<dbReference type="InterPro" id="IPR016156">
    <property type="entry name" value="FAD/NAD-linked_Rdtase_dimer_sf"/>
</dbReference>
<dbReference type="EC" id="1.8.1.9" evidence="3"/>
<evidence type="ECO:0000256" key="5">
    <source>
        <dbReference type="ARBA" id="ARBA00022827"/>
    </source>
</evidence>
<dbReference type="Proteomes" id="UP001153069">
    <property type="component" value="Unassembled WGS sequence"/>
</dbReference>
<dbReference type="InterPro" id="IPR023753">
    <property type="entry name" value="FAD/NAD-binding_dom"/>
</dbReference>
<dbReference type="Pfam" id="PF07992">
    <property type="entry name" value="Pyr_redox_2"/>
    <property type="match status" value="1"/>
</dbReference>
<dbReference type="Gene3D" id="3.50.50.60">
    <property type="entry name" value="FAD/NAD(P)-binding domain"/>
    <property type="match status" value="1"/>
</dbReference>
<evidence type="ECO:0000313" key="14">
    <source>
        <dbReference type="EMBL" id="CAB9504796.1"/>
    </source>
</evidence>
<reference evidence="14" key="1">
    <citation type="submission" date="2020-06" db="EMBL/GenBank/DDBJ databases">
        <authorList>
            <consortium name="Plant Systems Biology data submission"/>
        </authorList>
    </citation>
    <scope>NUCLEOTIDE SEQUENCE</scope>
    <source>
        <strain evidence="14">D6</strain>
    </source>
</reference>
<keyword evidence="5 11" id="KW-0274">FAD</keyword>
<dbReference type="FunFam" id="3.50.50.60:FF:000012">
    <property type="entry name" value="Thioredoxin reductase 1, cytoplasmic"/>
    <property type="match status" value="1"/>
</dbReference>
<keyword evidence="10 11" id="KW-0676">Redox-active center</keyword>
<evidence type="ECO:0000256" key="7">
    <source>
        <dbReference type="ARBA" id="ARBA00022933"/>
    </source>
</evidence>
<dbReference type="PRINTS" id="PR00411">
    <property type="entry name" value="PNDRDTASEI"/>
</dbReference>
<dbReference type="PRINTS" id="PR00368">
    <property type="entry name" value="FADPNR"/>
</dbReference>
<proteinExistence type="inferred from homology"/>
<keyword evidence="15" id="KW-1185">Reference proteome</keyword>
<dbReference type="SUPFAM" id="SSF51905">
    <property type="entry name" value="FAD/NAD(P)-binding domain"/>
    <property type="match status" value="1"/>
</dbReference>
<dbReference type="GO" id="GO:0005739">
    <property type="term" value="C:mitochondrion"/>
    <property type="evidence" value="ECO:0007669"/>
    <property type="project" value="TreeGrafter"/>
</dbReference>
<dbReference type="InterPro" id="IPR036188">
    <property type="entry name" value="FAD/NAD-bd_sf"/>
</dbReference>
<protein>
    <recommendedName>
        <fullName evidence="3">thioredoxin-disulfide reductase (NADPH)</fullName>
        <ecNumber evidence="3">1.8.1.9</ecNumber>
    </recommendedName>
</protein>
<dbReference type="GO" id="GO:0005829">
    <property type="term" value="C:cytosol"/>
    <property type="evidence" value="ECO:0007669"/>
    <property type="project" value="TreeGrafter"/>
</dbReference>
<dbReference type="Pfam" id="PF02852">
    <property type="entry name" value="Pyr_redox_dim"/>
    <property type="match status" value="1"/>
</dbReference>
<sequence length="622" mass="67495">MASPPVLHVAGFKSCGFYRRVVQVVSSLTVLFPTRIRVQEHEFEDRASYRKFLIDDAFRDKFDSPSAKEHSSSPFCWFSSDTESENKESFLGGHDDALEWCRGFLNPSTPTTLGATTTSNSMLDDGHTANHGYDYDLVVIGGGSGGMAASKEAADLGAKVACLDFVKPSPAGTTWGLGGTCVNVGCIPKKLFHIGSMLKESIQEDGPSFGMNNLPLNGNGDEPQHPDIQHSWEELRENVINYIRSLNFKYRVRLREKNVTYLNKLGRFVDKHTLEVKDKKGKLSQITSSRFLIAVGGRPTPLACPGGELAISSDDVFSLEKNPGKTLCVGASYISLECAGFLAGLGIDTTVAVRSILLRGFDRECADKIDAYMVKHGVKFKRQVTPAKLEQIGEKIKVTFSDGTDEEFDTVLGAIGRTADTEQLGLDNVGVDINPKNKKILGKLEQSVSAPNIYAVGDVLEGSPELTPVAIQAGIALARRLFGGSKEPMDYINVCTTVFTPIEYSCVGYSEDDAIEKFGLDNIEVYHREFLPLEWSISHGRSENFAFAKVITEKEAPQKVLGIHYLGPQAGEVMQGYGAAIKCGLTFEKLSNTVGIHPTSSEELVTLSVTKASGEDAAAGGC</sequence>
<evidence type="ECO:0000256" key="11">
    <source>
        <dbReference type="RuleBase" id="RU003691"/>
    </source>
</evidence>
<dbReference type="GO" id="GO:0050660">
    <property type="term" value="F:flavin adenine dinucleotide binding"/>
    <property type="evidence" value="ECO:0007669"/>
    <property type="project" value="InterPro"/>
</dbReference>
<dbReference type="FunFam" id="3.30.390.30:FF:000004">
    <property type="entry name" value="Thioredoxin reductase 1, cytoplasmic"/>
    <property type="match status" value="1"/>
</dbReference>
<dbReference type="OrthoDB" id="5956163at2759"/>
<dbReference type="AlphaFoldDB" id="A0A9N8DQC2"/>
<organism evidence="14 15">
    <name type="scientific">Seminavis robusta</name>
    <dbReference type="NCBI Taxonomy" id="568900"/>
    <lineage>
        <taxon>Eukaryota</taxon>
        <taxon>Sar</taxon>
        <taxon>Stramenopiles</taxon>
        <taxon>Ochrophyta</taxon>
        <taxon>Bacillariophyta</taxon>
        <taxon>Bacillariophyceae</taxon>
        <taxon>Bacillariophycidae</taxon>
        <taxon>Naviculales</taxon>
        <taxon>Naviculaceae</taxon>
        <taxon>Seminavis</taxon>
    </lineage>
</organism>
<dbReference type="InterPro" id="IPR004099">
    <property type="entry name" value="Pyr_nucl-diS_OxRdtase_dimer"/>
</dbReference>
<evidence type="ECO:0000256" key="3">
    <source>
        <dbReference type="ARBA" id="ARBA00012610"/>
    </source>
</evidence>
<keyword evidence="7" id="KW-0712">Selenocysteine</keyword>
<evidence type="ECO:0000256" key="6">
    <source>
        <dbReference type="ARBA" id="ARBA00022857"/>
    </source>
</evidence>
<evidence type="ECO:0000259" key="12">
    <source>
        <dbReference type="Pfam" id="PF02852"/>
    </source>
</evidence>
<dbReference type="InterPro" id="IPR006338">
    <property type="entry name" value="Thioredoxin/glutathione_Rdtase"/>
</dbReference>
<dbReference type="InterPro" id="IPR046952">
    <property type="entry name" value="GSHR/TRXR-like"/>
</dbReference>
<comment type="cofactor">
    <cofactor evidence="1">
        <name>FAD</name>
        <dbReference type="ChEBI" id="CHEBI:57692"/>
    </cofactor>
</comment>
<dbReference type="GO" id="GO:0004362">
    <property type="term" value="F:glutathione-disulfide reductase (NADPH) activity"/>
    <property type="evidence" value="ECO:0007669"/>
    <property type="project" value="TreeGrafter"/>
</dbReference>
<keyword evidence="9" id="KW-1015">Disulfide bond</keyword>
<evidence type="ECO:0000256" key="1">
    <source>
        <dbReference type="ARBA" id="ARBA00001974"/>
    </source>
</evidence>
<dbReference type="PANTHER" id="PTHR42737:SF8">
    <property type="entry name" value="THIOREDOXIN-DISULFIDE REDUCTASE"/>
    <property type="match status" value="1"/>
</dbReference>